<evidence type="ECO:0000313" key="1">
    <source>
        <dbReference type="EMBL" id="EPI49614.1"/>
    </source>
</evidence>
<reference evidence="1 2" key="1">
    <citation type="submission" date="2013-06" db="EMBL/GenBank/DDBJ databases">
        <authorList>
            <person name="Weinstock G."/>
            <person name="Sodergren E."/>
            <person name="Lobos E.A."/>
            <person name="Fulton L."/>
            <person name="Fulton R."/>
            <person name="Courtney L."/>
            <person name="Fronick C."/>
            <person name="O'Laughlin M."/>
            <person name="Godfrey J."/>
            <person name="Wilson R.M."/>
            <person name="Miner T."/>
            <person name="Farmer C."/>
            <person name="Delehaunty K."/>
            <person name="Cordes M."/>
            <person name="Minx P."/>
            <person name="Tomlinson C."/>
            <person name="Chen J."/>
            <person name="Wollam A."/>
            <person name="Pepin K.H."/>
            <person name="Bhonagiri V."/>
            <person name="Zhang X."/>
            <person name="Warren W."/>
            <person name="Mitreva M."/>
            <person name="Mardis E.R."/>
            <person name="Wilson R.K."/>
        </authorList>
    </citation>
    <scope>NUCLEOTIDE SEQUENCE [LARGE SCALE GENOMIC DNA]</scope>
    <source>
        <strain evidence="1 2">JCP7719</strain>
    </source>
</reference>
<comment type="caution">
    <text evidence="1">The sequence shown here is derived from an EMBL/GenBank/DDBJ whole genome shotgun (WGS) entry which is preliminary data.</text>
</comment>
<dbReference type="HOGENOM" id="CLU_190306_0_0_11"/>
<gene>
    <name evidence="1" type="ORF">HMPREF1576_01416</name>
</gene>
<dbReference type="AlphaFoldDB" id="S4GK63"/>
<protein>
    <submittedName>
        <fullName evidence="1">Uncharacterized protein</fullName>
    </submittedName>
</protein>
<sequence>MAAFRELSVEQRIKTLESEGALSCDCAQLLLEQLAQSSEANIPASVANSMVENQIGRFSLPV</sequence>
<accession>S4GK63</accession>
<feature type="non-terminal residue" evidence="1">
    <location>
        <position position="62"/>
    </location>
</feature>
<organism evidence="1 2">
    <name type="scientific">Gardnerella pickettii JCP7719</name>
    <dbReference type="NCBI Taxonomy" id="1261061"/>
    <lineage>
        <taxon>Bacteria</taxon>
        <taxon>Bacillati</taxon>
        <taxon>Actinomycetota</taxon>
        <taxon>Actinomycetes</taxon>
        <taxon>Bifidobacteriales</taxon>
        <taxon>Bifidobacteriaceae</taxon>
        <taxon>Gardnerella</taxon>
        <taxon>Gardnerella pickettii</taxon>
    </lineage>
</organism>
<dbReference type="GO" id="GO:0004420">
    <property type="term" value="F:hydroxymethylglutaryl-CoA reductase (NADPH) activity"/>
    <property type="evidence" value="ECO:0007669"/>
    <property type="project" value="InterPro"/>
</dbReference>
<dbReference type="InterPro" id="IPR023074">
    <property type="entry name" value="HMG_CoA_Rdtase_cat_sf"/>
</dbReference>
<evidence type="ECO:0000313" key="2">
    <source>
        <dbReference type="Proteomes" id="UP000014601"/>
    </source>
</evidence>
<proteinExistence type="predicted"/>
<dbReference type="Proteomes" id="UP000014601">
    <property type="component" value="Unassembled WGS sequence"/>
</dbReference>
<dbReference type="Gene3D" id="3.90.770.10">
    <property type="entry name" value="3-hydroxy-3-methylglutaryl-coenzyme A Reductase, Chain A, domain 2"/>
    <property type="match status" value="1"/>
</dbReference>
<dbReference type="EMBL" id="ATJO01000164">
    <property type="protein sequence ID" value="EPI49614.1"/>
    <property type="molecule type" value="Genomic_DNA"/>
</dbReference>
<name>S4GK63_9BIFI</name>